<name>A0A1G6DW55_9BACT</name>
<dbReference type="GO" id="GO:0003871">
    <property type="term" value="F:5-methyltetrahydropteroyltriglutamate-homocysteine S-methyltransferase activity"/>
    <property type="evidence" value="ECO:0007669"/>
    <property type="project" value="InterPro"/>
</dbReference>
<dbReference type="Pfam" id="PF01717">
    <property type="entry name" value="Meth_synt_2"/>
    <property type="match status" value="1"/>
</dbReference>
<evidence type="ECO:0000313" key="3">
    <source>
        <dbReference type="Proteomes" id="UP000198771"/>
    </source>
</evidence>
<proteinExistence type="predicted"/>
<dbReference type="EMBL" id="FMXO01000014">
    <property type="protein sequence ID" value="SDB49366.1"/>
    <property type="molecule type" value="Genomic_DNA"/>
</dbReference>
<dbReference type="GO" id="GO:0009086">
    <property type="term" value="P:methionine biosynthetic process"/>
    <property type="evidence" value="ECO:0007669"/>
    <property type="project" value="InterPro"/>
</dbReference>
<protein>
    <submittedName>
        <fullName evidence="2">Cobalamin-independent synthase, Catalytic domain</fullName>
    </submittedName>
</protein>
<accession>A0A1G6DW55</accession>
<dbReference type="Proteomes" id="UP000198771">
    <property type="component" value="Unassembled WGS sequence"/>
</dbReference>
<evidence type="ECO:0000259" key="1">
    <source>
        <dbReference type="Pfam" id="PF01717"/>
    </source>
</evidence>
<dbReference type="GO" id="GO:0008270">
    <property type="term" value="F:zinc ion binding"/>
    <property type="evidence" value="ECO:0007669"/>
    <property type="project" value="InterPro"/>
</dbReference>
<feature type="domain" description="Cobalamin-independent methionine synthase MetE C-terminal/archaeal" evidence="1">
    <location>
        <begin position="93"/>
        <end position="165"/>
    </location>
</feature>
<organism evidence="2 3">
    <name type="scientific">Desulfonatronum thiosulfatophilum</name>
    <dbReference type="NCBI Taxonomy" id="617002"/>
    <lineage>
        <taxon>Bacteria</taxon>
        <taxon>Pseudomonadati</taxon>
        <taxon>Thermodesulfobacteriota</taxon>
        <taxon>Desulfovibrionia</taxon>
        <taxon>Desulfovibrionales</taxon>
        <taxon>Desulfonatronaceae</taxon>
        <taxon>Desulfonatronum</taxon>
    </lineage>
</organism>
<sequence length="173" mass="19169">MATRRDVGEELEYAAELINRTMEGVQGPRIGLHICRGNWSTREDVLLTGDYKPLLPALTRMHIHQYVLEYATPRAGEIAVVGSALSGNVPGTNRPRELGLGVVNPRTTVAETPEEIVAKTELAMQFYRPEQLFLNTDCGFGCFANRCVNVEEVAAAKIRNIVLAANILRERYA</sequence>
<gene>
    <name evidence="2" type="ORF">SAMN05660653_02411</name>
</gene>
<dbReference type="SUPFAM" id="SSF51726">
    <property type="entry name" value="UROD/MetE-like"/>
    <property type="match status" value="1"/>
</dbReference>
<dbReference type="InterPro" id="IPR002629">
    <property type="entry name" value="Met_Synth_C/arc"/>
</dbReference>
<dbReference type="InterPro" id="IPR038071">
    <property type="entry name" value="UROD/MetE-like_sf"/>
</dbReference>
<dbReference type="STRING" id="617002.SAMN05660653_02411"/>
<evidence type="ECO:0000313" key="2">
    <source>
        <dbReference type="EMBL" id="SDB49366.1"/>
    </source>
</evidence>
<reference evidence="2 3" key="1">
    <citation type="submission" date="2016-10" db="EMBL/GenBank/DDBJ databases">
        <authorList>
            <person name="de Groot N.N."/>
        </authorList>
    </citation>
    <scope>NUCLEOTIDE SEQUENCE [LARGE SCALE GENOMIC DNA]</scope>
    <source>
        <strain evidence="2 3">ASO4-2</strain>
    </source>
</reference>
<dbReference type="AlphaFoldDB" id="A0A1G6DW55"/>
<keyword evidence="3" id="KW-1185">Reference proteome</keyword>
<dbReference type="Gene3D" id="3.20.20.210">
    <property type="match status" value="1"/>
</dbReference>